<protein>
    <submittedName>
        <fullName evidence="2">Uncharacterized protein</fullName>
    </submittedName>
</protein>
<dbReference type="EMBL" id="CP035491">
    <property type="protein sequence ID" value="QAY73515.1"/>
    <property type="molecule type" value="Genomic_DNA"/>
</dbReference>
<feature type="transmembrane region" description="Helical" evidence="1">
    <location>
        <begin position="49"/>
        <end position="73"/>
    </location>
</feature>
<sequence length="74" mass="7776">MDAGQIFAVVWGVLAVGLGVLFIVKREAISELAKQQGSGFIARTQSPRLLLGAGVFFICAGLFVIVGMVIVAVR</sequence>
<gene>
    <name evidence="2" type="ORF">ET445_09375</name>
</gene>
<name>A0A4P6FCI3_9MICO</name>
<organism evidence="2 3">
    <name type="scientific">Agromyces protaetiae</name>
    <dbReference type="NCBI Taxonomy" id="2509455"/>
    <lineage>
        <taxon>Bacteria</taxon>
        <taxon>Bacillati</taxon>
        <taxon>Actinomycetota</taxon>
        <taxon>Actinomycetes</taxon>
        <taxon>Micrococcales</taxon>
        <taxon>Microbacteriaceae</taxon>
        <taxon>Agromyces</taxon>
    </lineage>
</organism>
<accession>A0A4P6FCI3</accession>
<feature type="transmembrane region" description="Helical" evidence="1">
    <location>
        <begin position="6"/>
        <end position="24"/>
    </location>
</feature>
<dbReference type="AlphaFoldDB" id="A0A4P6FCI3"/>
<reference evidence="2 3" key="1">
    <citation type="submission" date="2019-01" db="EMBL/GenBank/DDBJ databases">
        <title>Genome sequencing of strain FW100M-8.</title>
        <authorList>
            <person name="Heo J."/>
            <person name="Kim S.-J."/>
            <person name="Kim J.-S."/>
            <person name="Hong S.-B."/>
            <person name="Kwon S.-W."/>
        </authorList>
    </citation>
    <scope>NUCLEOTIDE SEQUENCE [LARGE SCALE GENOMIC DNA]</scope>
    <source>
        <strain evidence="2 3">FW100M-8</strain>
    </source>
</reference>
<keyword evidence="3" id="KW-1185">Reference proteome</keyword>
<dbReference type="RefSeq" id="WP_129190854.1">
    <property type="nucleotide sequence ID" value="NZ_CP035491.1"/>
</dbReference>
<dbReference type="Proteomes" id="UP000291259">
    <property type="component" value="Chromosome"/>
</dbReference>
<dbReference type="KEGG" id="agf:ET445_09375"/>
<evidence type="ECO:0000313" key="2">
    <source>
        <dbReference type="EMBL" id="QAY73515.1"/>
    </source>
</evidence>
<keyword evidence="1" id="KW-1133">Transmembrane helix</keyword>
<evidence type="ECO:0000313" key="3">
    <source>
        <dbReference type="Proteomes" id="UP000291259"/>
    </source>
</evidence>
<evidence type="ECO:0000256" key="1">
    <source>
        <dbReference type="SAM" id="Phobius"/>
    </source>
</evidence>
<keyword evidence="1" id="KW-0472">Membrane</keyword>
<keyword evidence="1" id="KW-0812">Transmembrane</keyword>
<proteinExistence type="predicted"/>